<evidence type="ECO:0000313" key="3">
    <source>
        <dbReference type="Proteomes" id="UP000799779"/>
    </source>
</evidence>
<evidence type="ECO:0000313" key="2">
    <source>
        <dbReference type="EMBL" id="KAF1999554.1"/>
    </source>
</evidence>
<proteinExistence type="predicted"/>
<feature type="chain" id="PRO_5025499943" description="Cyanovirin-N domain-containing protein" evidence="1">
    <location>
        <begin position="20"/>
        <end position="180"/>
    </location>
</feature>
<dbReference type="EMBL" id="ML977595">
    <property type="protein sequence ID" value="KAF1999554.1"/>
    <property type="molecule type" value="Genomic_DNA"/>
</dbReference>
<protein>
    <recommendedName>
        <fullName evidence="4">Cyanovirin-N domain-containing protein</fullName>
    </recommendedName>
</protein>
<evidence type="ECO:0008006" key="4">
    <source>
        <dbReference type="Google" id="ProtNLM"/>
    </source>
</evidence>
<dbReference type="AlphaFoldDB" id="A0A6A5WF65"/>
<feature type="signal peptide" evidence="1">
    <location>
        <begin position="1"/>
        <end position="19"/>
    </location>
</feature>
<accession>A0A6A5WF65</accession>
<keyword evidence="3" id="KW-1185">Reference proteome</keyword>
<name>A0A6A5WF65_9PLEO</name>
<sequence length="180" mass="19969">MKNSILFSSFALLLSTSHAFPILHGPSSSMASVPTSLISRAADSPFLEDAFLEDPRTTCKSGRGRPNPFEKDRPVFVKSVREPADENSSYEEGLVSIGEKQWFEYGQYLNVDCNTACFVLRDGYVAVCDIFDHEDKVVGTCVSMEQNGLPELWRGADETHKILSNGIECRIERAAVAKKE</sequence>
<evidence type="ECO:0000256" key="1">
    <source>
        <dbReference type="SAM" id="SignalP"/>
    </source>
</evidence>
<dbReference type="Proteomes" id="UP000799779">
    <property type="component" value="Unassembled WGS sequence"/>
</dbReference>
<organism evidence="2 3">
    <name type="scientific">Amniculicola lignicola CBS 123094</name>
    <dbReference type="NCBI Taxonomy" id="1392246"/>
    <lineage>
        <taxon>Eukaryota</taxon>
        <taxon>Fungi</taxon>
        <taxon>Dikarya</taxon>
        <taxon>Ascomycota</taxon>
        <taxon>Pezizomycotina</taxon>
        <taxon>Dothideomycetes</taxon>
        <taxon>Pleosporomycetidae</taxon>
        <taxon>Pleosporales</taxon>
        <taxon>Amniculicolaceae</taxon>
        <taxon>Amniculicola</taxon>
    </lineage>
</organism>
<reference evidence="2" key="1">
    <citation type="journal article" date="2020" name="Stud. Mycol.">
        <title>101 Dothideomycetes genomes: a test case for predicting lifestyles and emergence of pathogens.</title>
        <authorList>
            <person name="Haridas S."/>
            <person name="Albert R."/>
            <person name="Binder M."/>
            <person name="Bloem J."/>
            <person name="Labutti K."/>
            <person name="Salamov A."/>
            <person name="Andreopoulos B."/>
            <person name="Baker S."/>
            <person name="Barry K."/>
            <person name="Bills G."/>
            <person name="Bluhm B."/>
            <person name="Cannon C."/>
            <person name="Castanera R."/>
            <person name="Culley D."/>
            <person name="Daum C."/>
            <person name="Ezra D."/>
            <person name="Gonzalez J."/>
            <person name="Henrissat B."/>
            <person name="Kuo A."/>
            <person name="Liang C."/>
            <person name="Lipzen A."/>
            <person name="Lutzoni F."/>
            <person name="Magnuson J."/>
            <person name="Mondo S."/>
            <person name="Nolan M."/>
            <person name="Ohm R."/>
            <person name="Pangilinan J."/>
            <person name="Park H.-J."/>
            <person name="Ramirez L."/>
            <person name="Alfaro M."/>
            <person name="Sun H."/>
            <person name="Tritt A."/>
            <person name="Yoshinaga Y."/>
            <person name="Zwiers L.-H."/>
            <person name="Turgeon B."/>
            <person name="Goodwin S."/>
            <person name="Spatafora J."/>
            <person name="Crous P."/>
            <person name="Grigoriev I."/>
        </authorList>
    </citation>
    <scope>NUCLEOTIDE SEQUENCE</scope>
    <source>
        <strain evidence="2">CBS 123094</strain>
    </source>
</reference>
<keyword evidence="1" id="KW-0732">Signal</keyword>
<gene>
    <name evidence="2" type="ORF">P154DRAFT_535545</name>
</gene>